<dbReference type="PANTHER" id="PTHR43084:SF1">
    <property type="entry name" value="PERSULFIDE DIOXYGENASE ETHE1, MITOCHONDRIAL"/>
    <property type="match status" value="1"/>
</dbReference>
<dbReference type="EC" id="3.-.-.-" evidence="2"/>
<sequence length="167" mass="18111">MTLHIEAFYDVTTGTFAYVVHAGDGSACAVIDPVLDYDPKSGRTSTACAERVVAFVREHGLRVVWLLETHAHADHLSAAPYLKETLGGLIAIGASIRIVQGVFKAIFNFGEDLPTDGRQFDHLFCAGERFSIGELSAKRCMCRTSARRAAIFPAAMRIRCTSPCASC</sequence>
<dbReference type="AlphaFoldDB" id="A0A6J5G533"/>
<dbReference type="GO" id="GO:0050313">
    <property type="term" value="F:sulfur dioxygenase activity"/>
    <property type="evidence" value="ECO:0007669"/>
    <property type="project" value="TreeGrafter"/>
</dbReference>
<dbReference type="Proteomes" id="UP000494252">
    <property type="component" value="Unassembled WGS sequence"/>
</dbReference>
<proteinExistence type="predicted"/>
<feature type="domain" description="Metallo-beta-lactamase" evidence="1">
    <location>
        <begin position="14"/>
        <end position="90"/>
    </location>
</feature>
<dbReference type="SUPFAM" id="SSF56281">
    <property type="entry name" value="Metallo-hydrolase/oxidoreductase"/>
    <property type="match status" value="1"/>
</dbReference>
<name>A0A6J5G533_9BURK</name>
<dbReference type="EMBL" id="CADIKI010000009">
    <property type="protein sequence ID" value="CAB3793511.1"/>
    <property type="molecule type" value="Genomic_DNA"/>
</dbReference>
<organism evidence="2 3">
    <name type="scientific">Paraburkholderia fynbosensis</name>
    <dbReference type="NCBI Taxonomy" id="1200993"/>
    <lineage>
        <taxon>Bacteria</taxon>
        <taxon>Pseudomonadati</taxon>
        <taxon>Pseudomonadota</taxon>
        <taxon>Betaproteobacteria</taxon>
        <taxon>Burkholderiales</taxon>
        <taxon>Burkholderiaceae</taxon>
        <taxon>Paraburkholderia</taxon>
    </lineage>
</organism>
<reference evidence="2 3" key="1">
    <citation type="submission" date="2020-04" db="EMBL/GenBank/DDBJ databases">
        <authorList>
            <person name="De Canck E."/>
        </authorList>
    </citation>
    <scope>NUCLEOTIDE SEQUENCE [LARGE SCALE GENOMIC DNA]</scope>
    <source>
        <strain evidence="2 3">LMG 27177</strain>
    </source>
</reference>
<evidence type="ECO:0000259" key="1">
    <source>
        <dbReference type="Pfam" id="PF00753"/>
    </source>
</evidence>
<evidence type="ECO:0000313" key="2">
    <source>
        <dbReference type="EMBL" id="CAB3793511.1"/>
    </source>
</evidence>
<evidence type="ECO:0000313" key="3">
    <source>
        <dbReference type="Proteomes" id="UP000494252"/>
    </source>
</evidence>
<keyword evidence="2" id="KW-0378">Hydrolase</keyword>
<dbReference type="PANTHER" id="PTHR43084">
    <property type="entry name" value="PERSULFIDE DIOXYGENASE ETHE1"/>
    <property type="match status" value="1"/>
</dbReference>
<dbReference type="InterPro" id="IPR001279">
    <property type="entry name" value="Metallo-B-lactamas"/>
</dbReference>
<gene>
    <name evidence="2" type="ORF">LMG27177_03433</name>
</gene>
<dbReference type="InterPro" id="IPR051682">
    <property type="entry name" value="Mito_Persulfide_Diox"/>
</dbReference>
<keyword evidence="3" id="KW-1185">Reference proteome</keyword>
<dbReference type="GO" id="GO:0006749">
    <property type="term" value="P:glutathione metabolic process"/>
    <property type="evidence" value="ECO:0007669"/>
    <property type="project" value="TreeGrafter"/>
</dbReference>
<dbReference type="GO" id="GO:0016787">
    <property type="term" value="F:hydrolase activity"/>
    <property type="evidence" value="ECO:0007669"/>
    <property type="project" value="UniProtKB-KW"/>
</dbReference>
<dbReference type="GO" id="GO:0070813">
    <property type="term" value="P:hydrogen sulfide metabolic process"/>
    <property type="evidence" value="ECO:0007669"/>
    <property type="project" value="TreeGrafter"/>
</dbReference>
<dbReference type="InterPro" id="IPR036866">
    <property type="entry name" value="RibonucZ/Hydroxyglut_hydro"/>
</dbReference>
<protein>
    <submittedName>
        <fullName evidence="2">Putative metallo-hydrolase</fullName>
        <ecNumber evidence="2">3.-.-.-</ecNumber>
    </submittedName>
</protein>
<dbReference type="Pfam" id="PF00753">
    <property type="entry name" value="Lactamase_B"/>
    <property type="match status" value="1"/>
</dbReference>
<accession>A0A6J5G533</accession>
<dbReference type="Gene3D" id="3.60.15.10">
    <property type="entry name" value="Ribonuclease Z/Hydroxyacylglutathione hydrolase-like"/>
    <property type="match status" value="1"/>
</dbReference>